<proteinExistence type="predicted"/>
<dbReference type="Pfam" id="PF01825">
    <property type="entry name" value="GPS"/>
    <property type="match status" value="1"/>
</dbReference>
<dbReference type="SMART" id="SM00303">
    <property type="entry name" value="GPS"/>
    <property type="match status" value="1"/>
</dbReference>
<dbReference type="RefSeq" id="XP_030841103.1">
    <property type="nucleotide sequence ID" value="XM_030985243.1"/>
</dbReference>
<dbReference type="GO" id="GO:0007166">
    <property type="term" value="P:cell surface receptor signaling pathway"/>
    <property type="evidence" value="ECO:0007669"/>
    <property type="project" value="InterPro"/>
</dbReference>
<keyword evidence="5 8" id="KW-0472">Membrane</keyword>
<dbReference type="CDD" id="cd15040">
    <property type="entry name" value="7tmB2_Adhesion"/>
    <property type="match status" value="1"/>
</dbReference>
<sequence>METEFGQARLPMTKVGIVIDSEELCPEEDSEGRIGIYDVSVAEEVFTITQNYDDITAIDIGLLYEILQFLADLNSDANVTGLIVGIVNNVMFVEEEVLASAQKNDNYTALIIQVLEFQLNTVDVGNGTLDRAYPNIAVQVLDIPSDTARDGIVITMLSMDTGSLSNSDIMVETHQDTPTDSVPRDTFARVVVPIEVAKVFTNPEVMEGPSSSNNTTNGDSLGTTTASVVSSDPGETMGVSAIESLRVAFVVYINDAMFPSPSLALLNRETQEFNREINTPVVSIAIGGQKIENLMERVNITFYRFEPDSLDPTCNFWEFNLGKWSMEGCQLLPDNAINSFSNEYYTCACDHLTNFAVLVDIYAEDKSPKPALRILSIIGCAISCVCLVIAIMSYLSVKKIRRSQTHKIFICLCTTLLCLYTVSLAIIALDTEFQHAEVGLIPCSVLAALVHYFVLSSIMWMGIEGFNTYLVIIQVFNTYIPNFMIRASIVGWGIPAVIVVATGGITIKYYAVEDYCYIRKWPLIGGLLVPMAIILIINIAVFILAMRRLQNSARFEGRVKKDCKTERQETLERIQNGIAMLLLLGFTWTTGYLTLINVDFTGLLFIIFNSLQGFFIFVLYCLRKATIRKQWRRCICCALLREGGSAESKGNSGRTPRSTSGTGGSQPMFESSSAISHTNPSFDNSN</sequence>
<evidence type="ECO:0000256" key="6">
    <source>
        <dbReference type="ARBA" id="ARBA00023157"/>
    </source>
</evidence>
<dbReference type="Gene3D" id="1.20.1070.10">
    <property type="entry name" value="Rhodopsin 7-helix transmembrane proteins"/>
    <property type="match status" value="1"/>
</dbReference>
<dbReference type="GO" id="GO:0016020">
    <property type="term" value="C:membrane"/>
    <property type="evidence" value="ECO:0007669"/>
    <property type="project" value="UniProtKB-SubCell"/>
</dbReference>
<evidence type="ECO:0000256" key="3">
    <source>
        <dbReference type="ARBA" id="ARBA00022729"/>
    </source>
</evidence>
<feature type="transmembrane region" description="Helical" evidence="8">
    <location>
        <begin position="489"/>
        <end position="511"/>
    </location>
</feature>
<feature type="compositionally biased region" description="Polar residues" evidence="7">
    <location>
        <begin position="668"/>
        <end position="686"/>
    </location>
</feature>
<keyword evidence="2 8" id="KW-0812">Transmembrane</keyword>
<dbReference type="InterPro" id="IPR000832">
    <property type="entry name" value="GPCR_2_secretin-like"/>
</dbReference>
<dbReference type="InterPro" id="IPR046338">
    <property type="entry name" value="GAIN_dom_sf"/>
</dbReference>
<keyword evidence="3" id="KW-0732">Signal</keyword>
<feature type="domain" description="G-protein coupled receptors family 2 profile 2" evidence="10">
    <location>
        <begin position="372"/>
        <end position="624"/>
    </location>
</feature>
<evidence type="ECO:0000313" key="11">
    <source>
        <dbReference type="EnsemblMetazoa" id="XP_030841103"/>
    </source>
</evidence>
<evidence type="ECO:0000256" key="1">
    <source>
        <dbReference type="ARBA" id="ARBA00004141"/>
    </source>
</evidence>
<accession>A0A7M7NVD1</accession>
<dbReference type="PRINTS" id="PR00249">
    <property type="entry name" value="GPCRSECRETIN"/>
</dbReference>
<dbReference type="InterPro" id="IPR000203">
    <property type="entry name" value="GPS"/>
</dbReference>
<reference evidence="12" key="1">
    <citation type="submission" date="2015-02" db="EMBL/GenBank/DDBJ databases">
        <title>Genome sequencing for Strongylocentrotus purpuratus.</title>
        <authorList>
            <person name="Murali S."/>
            <person name="Liu Y."/>
            <person name="Vee V."/>
            <person name="English A."/>
            <person name="Wang M."/>
            <person name="Skinner E."/>
            <person name="Han Y."/>
            <person name="Muzny D.M."/>
            <person name="Worley K.C."/>
            <person name="Gibbs R.A."/>
        </authorList>
    </citation>
    <scope>NUCLEOTIDE SEQUENCE</scope>
</reference>
<dbReference type="GeneID" id="105439246"/>
<dbReference type="Pfam" id="PF00002">
    <property type="entry name" value="7tm_2"/>
    <property type="match status" value="1"/>
</dbReference>
<evidence type="ECO:0000256" key="5">
    <source>
        <dbReference type="ARBA" id="ARBA00023136"/>
    </source>
</evidence>
<organism evidence="11 12">
    <name type="scientific">Strongylocentrotus purpuratus</name>
    <name type="common">Purple sea urchin</name>
    <dbReference type="NCBI Taxonomy" id="7668"/>
    <lineage>
        <taxon>Eukaryota</taxon>
        <taxon>Metazoa</taxon>
        <taxon>Echinodermata</taxon>
        <taxon>Eleutherozoa</taxon>
        <taxon>Echinozoa</taxon>
        <taxon>Echinoidea</taxon>
        <taxon>Euechinoidea</taxon>
        <taxon>Echinacea</taxon>
        <taxon>Camarodonta</taxon>
        <taxon>Echinidea</taxon>
        <taxon>Strongylocentrotidae</taxon>
        <taxon>Strongylocentrotus</taxon>
    </lineage>
</organism>
<name>A0A7M7NVD1_STRPU</name>
<dbReference type="InParanoid" id="A0A7M7NVD1"/>
<reference evidence="11" key="2">
    <citation type="submission" date="2021-01" db="UniProtKB">
        <authorList>
            <consortium name="EnsemblMetazoa"/>
        </authorList>
    </citation>
    <scope>IDENTIFICATION</scope>
</reference>
<evidence type="ECO:0000313" key="12">
    <source>
        <dbReference type="Proteomes" id="UP000007110"/>
    </source>
</evidence>
<dbReference type="PROSITE" id="PS00650">
    <property type="entry name" value="G_PROTEIN_RECEP_F2_2"/>
    <property type="match status" value="1"/>
</dbReference>
<evidence type="ECO:0000259" key="9">
    <source>
        <dbReference type="PROSITE" id="PS50221"/>
    </source>
</evidence>
<feature type="transmembrane region" description="Helical" evidence="8">
    <location>
        <begin position="449"/>
        <end position="477"/>
    </location>
</feature>
<dbReference type="OrthoDB" id="10037534at2759"/>
<dbReference type="PANTHER" id="PTHR45692">
    <property type="entry name" value="G_PROTEIN_RECEP_F2_4 DOMAIN-CONTAINING PROTEIN"/>
    <property type="match status" value="1"/>
</dbReference>
<protein>
    <submittedName>
        <fullName evidence="11">Uncharacterized protein</fullName>
    </submittedName>
</protein>
<evidence type="ECO:0000256" key="8">
    <source>
        <dbReference type="SAM" id="Phobius"/>
    </source>
</evidence>
<evidence type="ECO:0000256" key="7">
    <source>
        <dbReference type="SAM" id="MobiDB-lite"/>
    </source>
</evidence>
<dbReference type="InterPro" id="IPR057244">
    <property type="entry name" value="GAIN_B"/>
</dbReference>
<feature type="transmembrane region" description="Helical" evidence="8">
    <location>
        <begin position="374"/>
        <end position="397"/>
    </location>
</feature>
<dbReference type="AlphaFoldDB" id="A0A7M7NVD1"/>
<dbReference type="Proteomes" id="UP000007110">
    <property type="component" value="Unassembled WGS sequence"/>
</dbReference>
<dbReference type="InterPro" id="IPR017983">
    <property type="entry name" value="GPCR_2_secretin-like_CS"/>
</dbReference>
<evidence type="ECO:0000256" key="4">
    <source>
        <dbReference type="ARBA" id="ARBA00022989"/>
    </source>
</evidence>
<evidence type="ECO:0000259" key="10">
    <source>
        <dbReference type="PROSITE" id="PS50261"/>
    </source>
</evidence>
<feature type="region of interest" description="Disordered" evidence="7">
    <location>
        <begin position="644"/>
        <end position="686"/>
    </location>
</feature>
<dbReference type="InterPro" id="IPR017981">
    <property type="entry name" value="GPCR_2-like_7TM"/>
</dbReference>
<dbReference type="PANTHER" id="PTHR45692:SF1">
    <property type="entry name" value="G-PROTEIN COUPLED RECEPTORS FAMILY 2 PROFILE 2 DOMAIN-CONTAINING PROTEIN"/>
    <property type="match status" value="1"/>
</dbReference>
<evidence type="ECO:0000256" key="2">
    <source>
        <dbReference type="ARBA" id="ARBA00022692"/>
    </source>
</evidence>
<feature type="transmembrane region" description="Helical" evidence="8">
    <location>
        <begin position="409"/>
        <end position="429"/>
    </location>
</feature>
<comment type="subcellular location">
    <subcellularLocation>
        <location evidence="1">Membrane</location>
        <topology evidence="1">Multi-pass membrane protein</topology>
    </subcellularLocation>
</comment>
<keyword evidence="4 8" id="KW-1133">Transmembrane helix</keyword>
<dbReference type="FunCoup" id="A0A7M7NVD1">
    <property type="interactions" value="541"/>
</dbReference>
<dbReference type="PROSITE" id="PS50221">
    <property type="entry name" value="GAIN_B"/>
    <property type="match status" value="1"/>
</dbReference>
<dbReference type="PROSITE" id="PS50261">
    <property type="entry name" value="G_PROTEIN_RECEP_F2_4"/>
    <property type="match status" value="1"/>
</dbReference>
<dbReference type="Gene3D" id="2.60.220.50">
    <property type="match status" value="1"/>
</dbReference>
<feature type="domain" description="GAIN-B" evidence="9">
    <location>
        <begin position="183"/>
        <end position="365"/>
    </location>
</feature>
<feature type="compositionally biased region" description="Polar residues" evidence="7">
    <location>
        <begin position="209"/>
        <end position="230"/>
    </location>
</feature>
<feature type="transmembrane region" description="Helical" evidence="8">
    <location>
        <begin position="523"/>
        <end position="545"/>
    </location>
</feature>
<keyword evidence="6" id="KW-1015">Disulfide bond</keyword>
<keyword evidence="12" id="KW-1185">Reference proteome</keyword>
<feature type="region of interest" description="Disordered" evidence="7">
    <location>
        <begin position="204"/>
        <end position="233"/>
    </location>
</feature>
<dbReference type="SUPFAM" id="SSF81321">
    <property type="entry name" value="Family A G protein-coupled receptor-like"/>
    <property type="match status" value="1"/>
</dbReference>
<feature type="transmembrane region" description="Helical" evidence="8">
    <location>
        <begin position="577"/>
        <end position="596"/>
    </location>
</feature>
<feature type="transmembrane region" description="Helical" evidence="8">
    <location>
        <begin position="602"/>
        <end position="622"/>
    </location>
</feature>
<dbReference type="EnsemblMetazoa" id="XM_030985243">
    <property type="protein sequence ID" value="XP_030841103"/>
    <property type="gene ID" value="LOC105439246"/>
</dbReference>
<dbReference type="GO" id="GO:0004930">
    <property type="term" value="F:G protein-coupled receptor activity"/>
    <property type="evidence" value="ECO:0007669"/>
    <property type="project" value="InterPro"/>
</dbReference>
<dbReference type="KEGG" id="spu:105439246"/>